<dbReference type="Proteomes" id="UP001596043">
    <property type="component" value="Unassembled WGS sequence"/>
</dbReference>
<feature type="chain" id="PRO_5045417118" evidence="1">
    <location>
        <begin position="22"/>
        <end position="254"/>
    </location>
</feature>
<keyword evidence="2" id="KW-0449">Lipoprotein</keyword>
<protein>
    <submittedName>
        <fullName evidence="2">Outer membrane lipoprotein-sorting protein</fullName>
    </submittedName>
</protein>
<dbReference type="RefSeq" id="WP_379982040.1">
    <property type="nucleotide sequence ID" value="NZ_JBHSFV010000015.1"/>
</dbReference>
<organism evidence="2 3">
    <name type="scientific">Dokdonia ponticola</name>
    <dbReference type="NCBI Taxonomy" id="2041041"/>
    <lineage>
        <taxon>Bacteria</taxon>
        <taxon>Pseudomonadati</taxon>
        <taxon>Bacteroidota</taxon>
        <taxon>Flavobacteriia</taxon>
        <taxon>Flavobacteriales</taxon>
        <taxon>Flavobacteriaceae</taxon>
        <taxon>Dokdonia</taxon>
    </lineage>
</organism>
<evidence type="ECO:0000313" key="3">
    <source>
        <dbReference type="Proteomes" id="UP001596043"/>
    </source>
</evidence>
<evidence type="ECO:0000313" key="2">
    <source>
        <dbReference type="EMBL" id="MFC4636140.1"/>
    </source>
</evidence>
<keyword evidence="3" id="KW-1185">Reference proteome</keyword>
<name>A0ABV9I4E5_9FLAO</name>
<dbReference type="EMBL" id="JBHSFV010000015">
    <property type="protein sequence ID" value="MFC4636140.1"/>
    <property type="molecule type" value="Genomic_DNA"/>
</dbReference>
<feature type="signal peptide" evidence="1">
    <location>
        <begin position="1"/>
        <end position="21"/>
    </location>
</feature>
<proteinExistence type="predicted"/>
<comment type="caution">
    <text evidence="2">The sequence shown here is derived from an EMBL/GenBank/DDBJ whole genome shotgun (WGS) entry which is preliminary data.</text>
</comment>
<keyword evidence="1" id="KW-0732">Signal</keyword>
<sequence length="254" mass="28114">MKTIKLLIAVVLIAVAIPMQAQTADEIIANYFENTGGEEAWSKLEGIQINAVVNQGFEIPVTIIEMKDGRQMIKINIQGQDITQLAFDGEVAWTTNFQSMKSEKVDSETLENFKTLAGKSFPSPFLNYKDKGFAVELLGEELIDGTNTYKVQITMDPVKADGEMVDNKVTYYFEADNFVPIQTASEIQAGPSKGQVSKDTYSDYAEVLAEGQEEGEGLYFALSRTVFGGQALEIKSIDLNPKVTDEMFAFPEQE</sequence>
<evidence type="ECO:0000256" key="1">
    <source>
        <dbReference type="SAM" id="SignalP"/>
    </source>
</evidence>
<dbReference type="Gene3D" id="2.50.20.10">
    <property type="entry name" value="Lipoprotein localisation LolA/LolB/LppX"/>
    <property type="match status" value="1"/>
</dbReference>
<accession>A0ABV9I4E5</accession>
<reference evidence="3" key="1">
    <citation type="journal article" date="2019" name="Int. J. Syst. Evol. Microbiol.">
        <title>The Global Catalogue of Microorganisms (GCM) 10K type strain sequencing project: providing services to taxonomists for standard genome sequencing and annotation.</title>
        <authorList>
            <consortium name="The Broad Institute Genomics Platform"/>
            <consortium name="The Broad Institute Genome Sequencing Center for Infectious Disease"/>
            <person name="Wu L."/>
            <person name="Ma J."/>
        </authorList>
    </citation>
    <scope>NUCLEOTIDE SEQUENCE [LARGE SCALE GENOMIC DNA]</scope>
    <source>
        <strain evidence="3">YJ-61-S</strain>
    </source>
</reference>
<gene>
    <name evidence="2" type="ORF">ACFO3O_19695</name>
</gene>